<evidence type="ECO:0000256" key="4">
    <source>
        <dbReference type="ARBA" id="ARBA00022603"/>
    </source>
</evidence>
<evidence type="ECO:0000256" key="3">
    <source>
        <dbReference type="ARBA" id="ARBA00022454"/>
    </source>
</evidence>
<dbReference type="Gene3D" id="3.30.70.330">
    <property type="match status" value="1"/>
</dbReference>
<keyword evidence="11" id="KW-0694">RNA-binding</keyword>
<dbReference type="GO" id="GO:0005634">
    <property type="term" value="C:nucleus"/>
    <property type="evidence" value="ECO:0007669"/>
    <property type="project" value="UniProtKB-SubCell"/>
</dbReference>
<keyword evidence="6" id="KW-0949">S-adenosyl-L-methionine</keyword>
<proteinExistence type="predicted"/>
<keyword evidence="4 16" id="KW-0489">Methyltransferase</keyword>
<evidence type="ECO:0000256" key="10">
    <source>
        <dbReference type="ARBA" id="ARBA00023242"/>
    </source>
</evidence>
<dbReference type="Pfam" id="PF00076">
    <property type="entry name" value="RRM_1"/>
    <property type="match status" value="1"/>
</dbReference>
<evidence type="ECO:0000313" key="17">
    <source>
        <dbReference type="Proteomes" id="UP000653305"/>
    </source>
</evidence>
<dbReference type="PROSITE" id="PS50102">
    <property type="entry name" value="RRM"/>
    <property type="match status" value="1"/>
</dbReference>
<dbReference type="Gene3D" id="2.170.270.10">
    <property type="entry name" value="SET domain"/>
    <property type="match status" value="1"/>
</dbReference>
<organism evidence="16 17">
    <name type="scientific">Phtheirospermum japonicum</name>
    <dbReference type="NCBI Taxonomy" id="374723"/>
    <lineage>
        <taxon>Eukaryota</taxon>
        <taxon>Viridiplantae</taxon>
        <taxon>Streptophyta</taxon>
        <taxon>Embryophyta</taxon>
        <taxon>Tracheophyta</taxon>
        <taxon>Spermatophyta</taxon>
        <taxon>Magnoliopsida</taxon>
        <taxon>eudicotyledons</taxon>
        <taxon>Gunneridae</taxon>
        <taxon>Pentapetalae</taxon>
        <taxon>asterids</taxon>
        <taxon>lamiids</taxon>
        <taxon>Lamiales</taxon>
        <taxon>Orobanchaceae</taxon>
        <taxon>Orobanchaceae incertae sedis</taxon>
        <taxon>Phtheirospermum</taxon>
    </lineage>
</organism>
<accession>A0A830CNM1</accession>
<sequence>MPCLDNLLNSPPGLSSRPELKPILSDAQLDLELNPAVVREPDPDGFLLGPQLAESCVDDKQEECEFRGNSGGEGGPIELESDPEKDLGSIFQSKFRSEAIDGDGIERALIPCRVIGPTTAKLVQPGVSDFNCSLPFLAGPPNSVVSMLAGWQVQCRVCQNIVCPEPDEKIVCSVRGCQGVFHLTCAKENLKFSSSKQFKCPQHIDQVKPFVGGILLIAIKKRLAKRIDISLFSMQHEVPANNLEDVFALLPLPYNVEEFKIDKKWKDQTETKENVVMLMMILDAQAAVLQIALMVVCAGFSASAAQKLVVAPKTTERCGWGVVAAESISKEDFIVEYVGEVIDDAMCERRLWDMKDQDAKNFYMCEINKDFVIDATFKGNASRFLNHSCAPNCKLEKWQVEGEVRVGVFASKSIKVGEALTYDYRFVQFGPEVECRCGAPSCNGYLGTKRKIVFAPKTKRKAELVASWGPKRQRTTKRYFDDYFIDGSSSGVGRREFKGFGVSEERVHLVTNSEGRPAGEALVEFVGMSKDRMMLGAGMKEASEPTPVLRMRGLPFLSGRDDISDFFKNFTLPEDAIHITCNFEGRPTGEAFVEFASEEDAKEALAKDRRTPGSCYIELFPSSSEELNEATSRGR</sequence>
<evidence type="ECO:0000256" key="8">
    <source>
        <dbReference type="ARBA" id="ARBA00022771"/>
    </source>
</evidence>
<feature type="region of interest" description="Disordered" evidence="12">
    <location>
        <begin position="64"/>
        <end position="83"/>
    </location>
</feature>
<dbReference type="InterPro" id="IPR003616">
    <property type="entry name" value="Post-SET_dom"/>
</dbReference>
<keyword evidence="3" id="KW-0158">Chromosome</keyword>
<keyword evidence="17" id="KW-1185">Reference proteome</keyword>
<name>A0A830CNM1_9LAMI</name>
<dbReference type="InterPro" id="IPR050777">
    <property type="entry name" value="SET2_Histone-Lys_MeTrsfase"/>
</dbReference>
<evidence type="ECO:0000256" key="11">
    <source>
        <dbReference type="PROSITE-ProRule" id="PRU00176"/>
    </source>
</evidence>
<dbReference type="InterPro" id="IPR035979">
    <property type="entry name" value="RBD_domain_sf"/>
</dbReference>
<dbReference type="Pfam" id="PF00856">
    <property type="entry name" value="SET"/>
    <property type="match status" value="1"/>
</dbReference>
<dbReference type="OrthoDB" id="422362at2759"/>
<feature type="domain" description="RRM" evidence="13">
    <location>
        <begin position="547"/>
        <end position="635"/>
    </location>
</feature>
<evidence type="ECO:0000313" key="16">
    <source>
        <dbReference type="EMBL" id="GFQ01411.1"/>
    </source>
</evidence>
<dbReference type="GO" id="GO:0008270">
    <property type="term" value="F:zinc ion binding"/>
    <property type="evidence" value="ECO:0007669"/>
    <property type="project" value="UniProtKB-KW"/>
</dbReference>
<dbReference type="InterPro" id="IPR001214">
    <property type="entry name" value="SET_dom"/>
</dbReference>
<feature type="region of interest" description="Disordered" evidence="12">
    <location>
        <begin position="1"/>
        <end position="20"/>
    </location>
</feature>
<protein>
    <submittedName>
        <fullName evidence="16">Histone-lysine n-methyltransferase ashr3</fullName>
    </submittedName>
</protein>
<evidence type="ECO:0000256" key="12">
    <source>
        <dbReference type="SAM" id="MobiDB-lite"/>
    </source>
</evidence>
<evidence type="ECO:0000256" key="5">
    <source>
        <dbReference type="ARBA" id="ARBA00022679"/>
    </source>
</evidence>
<keyword evidence="5 16" id="KW-0808">Transferase</keyword>
<dbReference type="CDD" id="cd19175">
    <property type="entry name" value="SET_ASHR3-like"/>
    <property type="match status" value="1"/>
</dbReference>
<dbReference type="PROSITE" id="PS50280">
    <property type="entry name" value="SET"/>
    <property type="match status" value="1"/>
</dbReference>
<dbReference type="Gene3D" id="3.30.40.10">
    <property type="entry name" value="Zinc/RING finger domain, C3HC4 (zinc finger)"/>
    <property type="match status" value="1"/>
</dbReference>
<dbReference type="SMART" id="SM00360">
    <property type="entry name" value="RRM"/>
    <property type="match status" value="1"/>
</dbReference>
<dbReference type="PROSITE" id="PS50868">
    <property type="entry name" value="POST_SET"/>
    <property type="match status" value="1"/>
</dbReference>
<dbReference type="SUPFAM" id="SSF57903">
    <property type="entry name" value="FYVE/PHD zinc finger"/>
    <property type="match status" value="1"/>
</dbReference>
<dbReference type="SMART" id="SM00317">
    <property type="entry name" value="SET"/>
    <property type="match status" value="1"/>
</dbReference>
<dbReference type="SMART" id="SM00249">
    <property type="entry name" value="PHD"/>
    <property type="match status" value="1"/>
</dbReference>
<keyword evidence="7" id="KW-0479">Metal-binding</keyword>
<comment type="subcellular location">
    <subcellularLocation>
        <location evidence="2">Chromosome</location>
    </subcellularLocation>
    <subcellularLocation>
        <location evidence="1">Nucleus</location>
    </subcellularLocation>
</comment>
<dbReference type="InterPro" id="IPR000504">
    <property type="entry name" value="RRM_dom"/>
</dbReference>
<dbReference type="EMBL" id="BMAC01000679">
    <property type="protein sequence ID" value="GFQ01411.1"/>
    <property type="molecule type" value="Genomic_DNA"/>
</dbReference>
<feature type="domain" description="SET" evidence="14">
    <location>
        <begin position="306"/>
        <end position="425"/>
    </location>
</feature>
<dbReference type="AlphaFoldDB" id="A0A830CNM1"/>
<gene>
    <name evidence="16" type="ORF">PHJA_002285000</name>
</gene>
<dbReference type="InterPro" id="IPR013083">
    <property type="entry name" value="Znf_RING/FYVE/PHD"/>
</dbReference>
<dbReference type="InterPro" id="IPR046341">
    <property type="entry name" value="SET_dom_sf"/>
</dbReference>
<dbReference type="GO" id="GO:0008168">
    <property type="term" value="F:methyltransferase activity"/>
    <property type="evidence" value="ECO:0007669"/>
    <property type="project" value="UniProtKB-KW"/>
</dbReference>
<dbReference type="PANTHER" id="PTHR22884">
    <property type="entry name" value="SET DOMAIN PROTEINS"/>
    <property type="match status" value="1"/>
</dbReference>
<dbReference type="SUPFAM" id="SSF82199">
    <property type="entry name" value="SET domain"/>
    <property type="match status" value="1"/>
</dbReference>
<dbReference type="InterPro" id="IPR011011">
    <property type="entry name" value="Znf_FYVE_PHD"/>
</dbReference>
<evidence type="ECO:0000256" key="2">
    <source>
        <dbReference type="ARBA" id="ARBA00004286"/>
    </source>
</evidence>
<evidence type="ECO:0000256" key="1">
    <source>
        <dbReference type="ARBA" id="ARBA00004123"/>
    </source>
</evidence>
<keyword evidence="9" id="KW-0862">Zinc</keyword>
<evidence type="ECO:0000256" key="7">
    <source>
        <dbReference type="ARBA" id="ARBA00022723"/>
    </source>
</evidence>
<comment type="caution">
    <text evidence="16">The sequence shown here is derived from an EMBL/GenBank/DDBJ whole genome shotgun (WGS) entry which is preliminary data.</text>
</comment>
<dbReference type="InterPro" id="IPR012677">
    <property type="entry name" value="Nucleotide-bd_a/b_plait_sf"/>
</dbReference>
<keyword evidence="8" id="KW-0863">Zinc-finger</keyword>
<evidence type="ECO:0000256" key="6">
    <source>
        <dbReference type="ARBA" id="ARBA00022691"/>
    </source>
</evidence>
<evidence type="ECO:0000259" key="13">
    <source>
        <dbReference type="PROSITE" id="PS50102"/>
    </source>
</evidence>
<dbReference type="GO" id="GO:0003723">
    <property type="term" value="F:RNA binding"/>
    <property type="evidence" value="ECO:0007669"/>
    <property type="project" value="UniProtKB-UniRule"/>
</dbReference>
<evidence type="ECO:0000256" key="9">
    <source>
        <dbReference type="ARBA" id="ARBA00022833"/>
    </source>
</evidence>
<dbReference type="GO" id="GO:0005694">
    <property type="term" value="C:chromosome"/>
    <property type="evidence" value="ECO:0007669"/>
    <property type="project" value="UniProtKB-SubCell"/>
</dbReference>
<dbReference type="InterPro" id="IPR025787">
    <property type="entry name" value="Hist-Lys_N-MeTrfase_SET2_plant"/>
</dbReference>
<dbReference type="InterPro" id="IPR047893">
    <property type="entry name" value="ASHR3-like_SET"/>
</dbReference>
<dbReference type="PROSITE" id="PS51578">
    <property type="entry name" value="SAM_MT43_SET2_2"/>
    <property type="match status" value="1"/>
</dbReference>
<feature type="domain" description="Post-SET" evidence="15">
    <location>
        <begin position="431"/>
        <end position="447"/>
    </location>
</feature>
<dbReference type="InterPro" id="IPR001965">
    <property type="entry name" value="Znf_PHD"/>
</dbReference>
<dbReference type="Proteomes" id="UP000653305">
    <property type="component" value="Unassembled WGS sequence"/>
</dbReference>
<dbReference type="GO" id="GO:0032259">
    <property type="term" value="P:methylation"/>
    <property type="evidence" value="ECO:0007669"/>
    <property type="project" value="UniProtKB-KW"/>
</dbReference>
<evidence type="ECO:0000259" key="15">
    <source>
        <dbReference type="PROSITE" id="PS50868"/>
    </source>
</evidence>
<dbReference type="SUPFAM" id="SSF54928">
    <property type="entry name" value="RNA-binding domain, RBD"/>
    <property type="match status" value="1"/>
</dbReference>
<evidence type="ECO:0000259" key="14">
    <source>
        <dbReference type="PROSITE" id="PS50280"/>
    </source>
</evidence>
<keyword evidence="10" id="KW-0539">Nucleus</keyword>
<reference evidence="16" key="1">
    <citation type="submission" date="2020-07" db="EMBL/GenBank/DDBJ databases">
        <title>Ethylene signaling mediates host invasion by parasitic plants.</title>
        <authorList>
            <person name="Yoshida S."/>
        </authorList>
    </citation>
    <scope>NUCLEOTIDE SEQUENCE</scope>
    <source>
        <strain evidence="16">Okayama</strain>
    </source>
</reference>
<dbReference type="CDD" id="cd12254">
    <property type="entry name" value="RRM_hnRNPH_ESRPs_RBM12_like"/>
    <property type="match status" value="1"/>
</dbReference>